<dbReference type="AlphaFoldDB" id="A0A7D7A752"/>
<gene>
    <name evidence="1" type="ORF">HZF06_12085</name>
</gene>
<dbReference type="Proteomes" id="UP000512286">
    <property type="component" value="Chromosome"/>
</dbReference>
<dbReference type="Pfam" id="PF09234">
    <property type="entry name" value="DUF1963"/>
    <property type="match status" value="1"/>
</dbReference>
<accession>A0A7D7A752</accession>
<reference evidence="1 2" key="1">
    <citation type="submission" date="2020-07" db="EMBL/GenBank/DDBJ databases">
        <title>Electron transfer.</title>
        <authorList>
            <person name="Huang L."/>
            <person name="Liu X."/>
            <person name="Zhou S."/>
        </authorList>
    </citation>
    <scope>NUCLEOTIDE SEQUENCE [LARGE SCALE GENOMIC DNA]</scope>
    <source>
        <strain evidence="1 2">Lx1</strain>
    </source>
</reference>
<evidence type="ECO:0000313" key="2">
    <source>
        <dbReference type="Proteomes" id="UP000512286"/>
    </source>
</evidence>
<dbReference type="Gene3D" id="2.30.320.10">
    <property type="entry name" value="YwqG-like"/>
    <property type="match status" value="1"/>
</dbReference>
<dbReference type="InterPro" id="IPR035948">
    <property type="entry name" value="YwqG-like_sf"/>
</dbReference>
<dbReference type="PANTHER" id="PTHR36436">
    <property type="entry name" value="SLL5081 PROTEIN"/>
    <property type="match status" value="1"/>
</dbReference>
<sequence>MQIGGFKPDNNLSSSWLGKVMLCSHGEEWPSTDGKPMNALCQINLTKLPYVPESLKDLEFITVFIGPDEYPNNDANGVNWCLRAYRNIENLVPLKQIETDSRIKPFQMKGILVEEDYPSWDDFSNIEDSELELEEEIEEEYWDHFNNVEGFKIGGWPSLIQSEIYWAPYNQHSINPEYTFQINTTEKGNWMWGDNGVGYFGRGTNEGCKDEWAIEWQCY</sequence>
<protein>
    <submittedName>
        <fullName evidence="1">DUF1963 domain-containing protein</fullName>
    </submittedName>
</protein>
<proteinExistence type="predicted"/>
<name>A0A7D7A752_9CLOT</name>
<dbReference type="InterPro" id="IPR015315">
    <property type="entry name" value="DUF1963"/>
</dbReference>
<organism evidence="1 2">
    <name type="scientific">Clostridium intestinale</name>
    <dbReference type="NCBI Taxonomy" id="36845"/>
    <lineage>
        <taxon>Bacteria</taxon>
        <taxon>Bacillati</taxon>
        <taxon>Bacillota</taxon>
        <taxon>Clostridia</taxon>
        <taxon>Eubacteriales</taxon>
        <taxon>Clostridiaceae</taxon>
        <taxon>Clostridium</taxon>
    </lineage>
</organism>
<dbReference type="PANTHER" id="PTHR36436:SF6">
    <property type="entry name" value="SLL5081 PROTEIN"/>
    <property type="match status" value="1"/>
</dbReference>
<evidence type="ECO:0000313" key="1">
    <source>
        <dbReference type="EMBL" id="QLY82338.1"/>
    </source>
</evidence>
<dbReference type="EMBL" id="CP059378">
    <property type="protein sequence ID" value="QLY82338.1"/>
    <property type="molecule type" value="Genomic_DNA"/>
</dbReference>
<dbReference type="SUPFAM" id="SSF103032">
    <property type="entry name" value="Hypothetical protein YwqG"/>
    <property type="match status" value="1"/>
</dbReference>
<dbReference type="KEGG" id="cint:HZF06_12085"/>